<proteinExistence type="predicted"/>
<dbReference type="InterPro" id="IPR036928">
    <property type="entry name" value="AS_sf"/>
</dbReference>
<dbReference type="Proteomes" id="UP000294958">
    <property type="component" value="Unassembled WGS sequence"/>
</dbReference>
<protein>
    <submittedName>
        <fullName evidence="1">Amidase</fullName>
    </submittedName>
</protein>
<evidence type="ECO:0000313" key="2">
    <source>
        <dbReference type="Proteomes" id="UP000294958"/>
    </source>
</evidence>
<keyword evidence="2" id="KW-1185">Reference proteome</keyword>
<name>A0A4R6Y5D5_9HYPH</name>
<dbReference type="EMBL" id="SNZF01000063">
    <property type="protein sequence ID" value="TDR27828.1"/>
    <property type="molecule type" value="Genomic_DNA"/>
</dbReference>
<dbReference type="OrthoDB" id="9814821at2"/>
<reference evidence="1 2" key="1">
    <citation type="submission" date="2019-03" db="EMBL/GenBank/DDBJ databases">
        <title>Genomic Encyclopedia of Type Strains, Phase IV (KMG-IV): sequencing the most valuable type-strain genomes for metagenomic binning, comparative biology and taxonomic classification.</title>
        <authorList>
            <person name="Goeker M."/>
        </authorList>
    </citation>
    <scope>NUCLEOTIDE SEQUENCE [LARGE SCALE GENOMIC DNA]</scope>
    <source>
        <strain evidence="1 2">DSM 11603</strain>
    </source>
</reference>
<gene>
    <name evidence="1" type="ORF">DES43_1636</name>
</gene>
<dbReference type="Gene3D" id="3.90.1300.10">
    <property type="entry name" value="Amidase signature (AS) domain"/>
    <property type="match status" value="1"/>
</dbReference>
<accession>A0A4R6Y5D5</accession>
<sequence length="137" mass="14522">MHSLAAFGGVAAMKGSPGHVPAWPWGATGMLSHAGPMPLSARDSALLFNITKGPDPLDHQALPDDQADHTDTHPIQSLRIGLAPSLFGFPVAPEIDCGVRRVITAPRGSANMFVTDRRPPENIVEAVRAEELEIICA</sequence>
<evidence type="ECO:0000313" key="1">
    <source>
        <dbReference type="EMBL" id="TDR27828.1"/>
    </source>
</evidence>
<dbReference type="SUPFAM" id="SSF75304">
    <property type="entry name" value="Amidase signature (AS) enzymes"/>
    <property type="match status" value="1"/>
</dbReference>
<dbReference type="AlphaFoldDB" id="A0A4R6Y5D5"/>
<dbReference type="RefSeq" id="WP_133676393.1">
    <property type="nucleotide sequence ID" value="NZ_KK073903.1"/>
</dbReference>
<organism evidence="1 2">
    <name type="scientific">Aquamicrobium defluvii</name>
    <dbReference type="NCBI Taxonomy" id="69279"/>
    <lineage>
        <taxon>Bacteria</taxon>
        <taxon>Pseudomonadati</taxon>
        <taxon>Pseudomonadota</taxon>
        <taxon>Alphaproteobacteria</taxon>
        <taxon>Hyphomicrobiales</taxon>
        <taxon>Phyllobacteriaceae</taxon>
        <taxon>Aquamicrobium</taxon>
    </lineage>
</organism>
<comment type="caution">
    <text evidence="1">The sequence shown here is derived from an EMBL/GenBank/DDBJ whole genome shotgun (WGS) entry which is preliminary data.</text>
</comment>